<name>A0ABQ4F703_9ACTN</name>
<gene>
    <name evidence="1" type="ORF">Mam01_07540</name>
</gene>
<comment type="caution">
    <text evidence="1">The sequence shown here is derived from an EMBL/GenBank/DDBJ whole genome shotgun (WGS) entry which is preliminary data.</text>
</comment>
<reference evidence="1 2" key="1">
    <citation type="submission" date="2021-01" db="EMBL/GenBank/DDBJ databases">
        <title>Whole genome shotgun sequence of Microbispora amethystogenes NBRC 101907.</title>
        <authorList>
            <person name="Komaki H."/>
            <person name="Tamura T."/>
        </authorList>
    </citation>
    <scope>NUCLEOTIDE SEQUENCE [LARGE SCALE GENOMIC DNA]</scope>
    <source>
        <strain evidence="1 2">NBRC 101907</strain>
    </source>
</reference>
<sequence length="137" mass="15543">MYRAVDAPSGVSDSWEITLHAEVNAWFLDVCKNDPATAEKIEEASDELAVQGPKLGRPLVDRIHHSHVLHNLKELRPRVPGEAEIRLLFVFDPTREAIVLVAGDKAGEWNRWYRTAIPLAEARYAAYRAEKEKEERG</sequence>
<accession>A0ABQ4F703</accession>
<dbReference type="Pfam" id="PF05973">
    <property type="entry name" value="Gp49"/>
    <property type="match status" value="1"/>
</dbReference>
<dbReference type="EMBL" id="BOOB01000004">
    <property type="protein sequence ID" value="GIH30590.1"/>
    <property type="molecule type" value="Genomic_DNA"/>
</dbReference>
<evidence type="ECO:0008006" key="3">
    <source>
        <dbReference type="Google" id="ProtNLM"/>
    </source>
</evidence>
<keyword evidence="2" id="KW-1185">Reference proteome</keyword>
<dbReference type="Proteomes" id="UP000651728">
    <property type="component" value="Unassembled WGS sequence"/>
</dbReference>
<proteinExistence type="predicted"/>
<evidence type="ECO:0000313" key="2">
    <source>
        <dbReference type="Proteomes" id="UP000651728"/>
    </source>
</evidence>
<dbReference type="InterPro" id="IPR009241">
    <property type="entry name" value="HigB-like"/>
</dbReference>
<evidence type="ECO:0000313" key="1">
    <source>
        <dbReference type="EMBL" id="GIH30590.1"/>
    </source>
</evidence>
<protein>
    <recommendedName>
        <fullName evidence="3">Addiction module toxin RelE</fullName>
    </recommendedName>
</protein>
<organism evidence="1 2">
    <name type="scientific">Microbispora amethystogenes</name>
    <dbReference type="NCBI Taxonomy" id="1427754"/>
    <lineage>
        <taxon>Bacteria</taxon>
        <taxon>Bacillati</taxon>
        <taxon>Actinomycetota</taxon>
        <taxon>Actinomycetes</taxon>
        <taxon>Streptosporangiales</taxon>
        <taxon>Streptosporangiaceae</taxon>
        <taxon>Microbispora</taxon>
    </lineage>
</organism>